<evidence type="ECO:0000313" key="2">
    <source>
        <dbReference type="Proteomes" id="UP000294958"/>
    </source>
</evidence>
<dbReference type="RefSeq" id="WP_133675346.1">
    <property type="nucleotide sequence ID" value="NZ_SNZF01000013.1"/>
</dbReference>
<dbReference type="AlphaFoldDB" id="A0A4R6YEP3"/>
<protein>
    <submittedName>
        <fullName evidence="1">Uncharacterized protein</fullName>
    </submittedName>
</protein>
<organism evidence="1 2">
    <name type="scientific">Aquamicrobium defluvii</name>
    <dbReference type="NCBI Taxonomy" id="69279"/>
    <lineage>
        <taxon>Bacteria</taxon>
        <taxon>Pseudomonadati</taxon>
        <taxon>Pseudomonadota</taxon>
        <taxon>Alphaproteobacteria</taxon>
        <taxon>Hyphomicrobiales</taxon>
        <taxon>Phyllobacteriaceae</taxon>
        <taxon>Aquamicrobium</taxon>
    </lineage>
</organism>
<evidence type="ECO:0000313" key="1">
    <source>
        <dbReference type="EMBL" id="TDR34670.1"/>
    </source>
</evidence>
<sequence>MAGFYDEMADMARELLAPESAGGLGQGVITVERIEQEPMPPDWPTWEPWEGVETLKTYLLRGAISGVSKELVDGTTILASDQMLICADWMALISTQTGEDDPVASNTIVPFDLAVPDVVNVDGLPFTTLQRVPVPGAGVKAAHKFIIRG</sequence>
<name>A0A4R6YEP3_9HYPH</name>
<dbReference type="Proteomes" id="UP000294958">
    <property type="component" value="Unassembled WGS sequence"/>
</dbReference>
<proteinExistence type="predicted"/>
<dbReference type="EMBL" id="SNZF01000013">
    <property type="protein sequence ID" value="TDR34670.1"/>
    <property type="molecule type" value="Genomic_DNA"/>
</dbReference>
<keyword evidence="2" id="KW-1185">Reference proteome</keyword>
<dbReference type="OrthoDB" id="8085212at2"/>
<accession>A0A4R6YEP3</accession>
<gene>
    <name evidence="1" type="ORF">DES43_113101</name>
</gene>
<reference evidence="1 2" key="1">
    <citation type="submission" date="2019-03" db="EMBL/GenBank/DDBJ databases">
        <title>Genomic Encyclopedia of Type Strains, Phase IV (KMG-IV): sequencing the most valuable type-strain genomes for metagenomic binning, comparative biology and taxonomic classification.</title>
        <authorList>
            <person name="Goeker M."/>
        </authorList>
    </citation>
    <scope>NUCLEOTIDE SEQUENCE [LARGE SCALE GENOMIC DNA]</scope>
    <source>
        <strain evidence="1 2">DSM 11603</strain>
    </source>
</reference>
<comment type="caution">
    <text evidence="1">The sequence shown here is derived from an EMBL/GenBank/DDBJ whole genome shotgun (WGS) entry which is preliminary data.</text>
</comment>